<gene>
    <name evidence="1" type="ORF">M378DRAFT_346146</name>
</gene>
<dbReference type="HOGENOM" id="CLU_2372302_0_0_1"/>
<dbReference type="Proteomes" id="UP000054549">
    <property type="component" value="Unassembled WGS sequence"/>
</dbReference>
<dbReference type="EMBL" id="KN818349">
    <property type="protein sequence ID" value="KIL58053.1"/>
    <property type="molecule type" value="Genomic_DNA"/>
</dbReference>
<evidence type="ECO:0000313" key="1">
    <source>
        <dbReference type="EMBL" id="KIL58053.1"/>
    </source>
</evidence>
<organism evidence="1 2">
    <name type="scientific">Amanita muscaria (strain Koide BX008)</name>
    <dbReference type="NCBI Taxonomy" id="946122"/>
    <lineage>
        <taxon>Eukaryota</taxon>
        <taxon>Fungi</taxon>
        <taxon>Dikarya</taxon>
        <taxon>Basidiomycota</taxon>
        <taxon>Agaricomycotina</taxon>
        <taxon>Agaricomycetes</taxon>
        <taxon>Agaricomycetidae</taxon>
        <taxon>Agaricales</taxon>
        <taxon>Pluteineae</taxon>
        <taxon>Amanitaceae</taxon>
        <taxon>Amanita</taxon>
    </lineage>
</organism>
<protein>
    <submittedName>
        <fullName evidence="1">Uncharacterized protein</fullName>
    </submittedName>
</protein>
<dbReference type="AlphaFoldDB" id="A0A0C2WP99"/>
<reference evidence="1 2" key="1">
    <citation type="submission" date="2014-04" db="EMBL/GenBank/DDBJ databases">
        <title>Evolutionary Origins and Diversification of the Mycorrhizal Mutualists.</title>
        <authorList>
            <consortium name="DOE Joint Genome Institute"/>
            <consortium name="Mycorrhizal Genomics Consortium"/>
            <person name="Kohler A."/>
            <person name="Kuo A."/>
            <person name="Nagy L.G."/>
            <person name="Floudas D."/>
            <person name="Copeland A."/>
            <person name="Barry K.W."/>
            <person name="Cichocki N."/>
            <person name="Veneault-Fourrey C."/>
            <person name="LaButti K."/>
            <person name="Lindquist E.A."/>
            <person name="Lipzen A."/>
            <person name="Lundell T."/>
            <person name="Morin E."/>
            <person name="Murat C."/>
            <person name="Riley R."/>
            <person name="Ohm R."/>
            <person name="Sun H."/>
            <person name="Tunlid A."/>
            <person name="Henrissat B."/>
            <person name="Grigoriev I.V."/>
            <person name="Hibbett D.S."/>
            <person name="Martin F."/>
        </authorList>
    </citation>
    <scope>NUCLEOTIDE SEQUENCE [LARGE SCALE GENOMIC DNA]</scope>
    <source>
        <strain evidence="1 2">Koide BX008</strain>
    </source>
</reference>
<proteinExistence type="predicted"/>
<dbReference type="InParanoid" id="A0A0C2WP99"/>
<evidence type="ECO:0000313" key="2">
    <source>
        <dbReference type="Proteomes" id="UP000054549"/>
    </source>
</evidence>
<sequence>MMTRYAYRQNFPSTQLASSIALKTSSNFCWLFRQDEYFGFFDINIKLVVWSESLFSFKSSTCFRFRIRLVVGEKVKELEVGVQGHTKGDKCAGAR</sequence>
<name>A0A0C2WP99_AMAMK</name>
<keyword evidence="2" id="KW-1185">Reference proteome</keyword>
<accession>A0A0C2WP99</accession>